<feature type="transmembrane region" description="Helical" evidence="1">
    <location>
        <begin position="46"/>
        <end position="65"/>
    </location>
</feature>
<feature type="non-terminal residue" evidence="2">
    <location>
        <position position="182"/>
    </location>
</feature>
<gene>
    <name evidence="2" type="ORF">KUTeg_023792</name>
</gene>
<organism evidence="2 3">
    <name type="scientific">Tegillarca granosa</name>
    <name type="common">Malaysian cockle</name>
    <name type="synonym">Anadara granosa</name>
    <dbReference type="NCBI Taxonomy" id="220873"/>
    <lineage>
        <taxon>Eukaryota</taxon>
        <taxon>Metazoa</taxon>
        <taxon>Spiralia</taxon>
        <taxon>Lophotrochozoa</taxon>
        <taxon>Mollusca</taxon>
        <taxon>Bivalvia</taxon>
        <taxon>Autobranchia</taxon>
        <taxon>Pteriomorphia</taxon>
        <taxon>Arcoida</taxon>
        <taxon>Arcoidea</taxon>
        <taxon>Arcidae</taxon>
        <taxon>Tegillarca</taxon>
    </lineage>
</organism>
<sequence>MLIKTYTVLYILKYFSIYLEGTLTMYVNGVKSGKYAEITNVPEITWVRSLIISILKVNLKMNIVIKKKNVYKAFISGFSIISKSDIFLWAKIAAAAHCLKFQVNSFIELYLIFLSYGTYLSKSVFFIFLLFYFTNRLQFSCECIVFKFQTSEIDDLWQKVGMDREYSKLTLAAHYSMDNNTS</sequence>
<feature type="transmembrane region" description="Helical" evidence="1">
    <location>
        <begin position="109"/>
        <end position="133"/>
    </location>
</feature>
<keyword evidence="1" id="KW-0812">Transmembrane</keyword>
<reference evidence="2 3" key="1">
    <citation type="submission" date="2022-12" db="EMBL/GenBank/DDBJ databases">
        <title>Chromosome-level genome of Tegillarca granosa.</title>
        <authorList>
            <person name="Kim J."/>
        </authorList>
    </citation>
    <scope>NUCLEOTIDE SEQUENCE [LARGE SCALE GENOMIC DNA]</scope>
    <source>
        <strain evidence="2">Teg-2019</strain>
        <tissue evidence="2">Adductor muscle</tissue>
    </source>
</reference>
<dbReference type="EMBL" id="JARBDR010000921">
    <property type="protein sequence ID" value="KAJ8299732.1"/>
    <property type="molecule type" value="Genomic_DNA"/>
</dbReference>
<evidence type="ECO:0000256" key="1">
    <source>
        <dbReference type="SAM" id="Phobius"/>
    </source>
</evidence>
<keyword evidence="1" id="KW-1133">Transmembrane helix</keyword>
<proteinExistence type="predicted"/>
<evidence type="ECO:0000313" key="2">
    <source>
        <dbReference type="EMBL" id="KAJ8299732.1"/>
    </source>
</evidence>
<feature type="transmembrane region" description="Helical" evidence="1">
    <location>
        <begin position="7"/>
        <end position="26"/>
    </location>
</feature>
<dbReference type="Proteomes" id="UP001217089">
    <property type="component" value="Unassembled WGS sequence"/>
</dbReference>
<evidence type="ECO:0000313" key="3">
    <source>
        <dbReference type="Proteomes" id="UP001217089"/>
    </source>
</evidence>
<accession>A0ABQ9E769</accession>
<keyword evidence="3" id="KW-1185">Reference proteome</keyword>
<name>A0ABQ9E769_TEGGR</name>
<comment type="caution">
    <text evidence="2">The sequence shown here is derived from an EMBL/GenBank/DDBJ whole genome shotgun (WGS) entry which is preliminary data.</text>
</comment>
<protein>
    <submittedName>
        <fullName evidence="2">Uncharacterized protein</fullName>
    </submittedName>
</protein>
<keyword evidence="1" id="KW-0472">Membrane</keyword>